<accession>A0ABD0MFZ6</accession>
<dbReference type="EMBL" id="JAMKFB020000562">
    <property type="protein sequence ID" value="KAL0148967.1"/>
    <property type="molecule type" value="Genomic_DNA"/>
</dbReference>
<dbReference type="Proteomes" id="UP001529510">
    <property type="component" value="Unassembled WGS sequence"/>
</dbReference>
<comment type="caution">
    <text evidence="1">The sequence shown here is derived from an EMBL/GenBank/DDBJ whole genome shotgun (WGS) entry which is preliminary data.</text>
</comment>
<proteinExistence type="predicted"/>
<keyword evidence="2" id="KW-1185">Reference proteome</keyword>
<dbReference type="Gene3D" id="3.30.70.270">
    <property type="match status" value="1"/>
</dbReference>
<dbReference type="InterPro" id="IPR052055">
    <property type="entry name" value="Hepadnavirus_pol/RT"/>
</dbReference>
<dbReference type="Gene3D" id="3.10.10.10">
    <property type="entry name" value="HIV Type 1 Reverse Transcriptase, subunit A, domain 1"/>
    <property type="match status" value="1"/>
</dbReference>
<organism evidence="1 2">
    <name type="scientific">Cirrhinus mrigala</name>
    <name type="common">Mrigala</name>
    <dbReference type="NCBI Taxonomy" id="683832"/>
    <lineage>
        <taxon>Eukaryota</taxon>
        <taxon>Metazoa</taxon>
        <taxon>Chordata</taxon>
        <taxon>Craniata</taxon>
        <taxon>Vertebrata</taxon>
        <taxon>Euteleostomi</taxon>
        <taxon>Actinopterygii</taxon>
        <taxon>Neopterygii</taxon>
        <taxon>Teleostei</taxon>
        <taxon>Ostariophysi</taxon>
        <taxon>Cypriniformes</taxon>
        <taxon>Cyprinidae</taxon>
        <taxon>Labeoninae</taxon>
        <taxon>Labeonini</taxon>
        <taxon>Cirrhinus</taxon>
    </lineage>
</organism>
<dbReference type="InterPro" id="IPR043128">
    <property type="entry name" value="Rev_trsase/Diguanyl_cyclase"/>
</dbReference>
<sequence length="86" mass="10011">QQHWFTTIDLKDTYFHVPIAPQHRPFLHFAFQGQVYHPSLSPRVFTRCMAAALAPIQAKGLQVLPYLDNWLLQWWKLHGCSPMLPG</sequence>
<protein>
    <recommendedName>
        <fullName evidence="3">Reverse transcriptase</fullName>
    </recommendedName>
</protein>
<dbReference type="AlphaFoldDB" id="A0ABD0MFZ6"/>
<dbReference type="InterPro" id="IPR043502">
    <property type="entry name" value="DNA/RNA_pol_sf"/>
</dbReference>
<dbReference type="PANTHER" id="PTHR33050:SF7">
    <property type="entry name" value="RIBONUCLEASE H"/>
    <property type="match status" value="1"/>
</dbReference>
<evidence type="ECO:0000313" key="1">
    <source>
        <dbReference type="EMBL" id="KAL0148967.1"/>
    </source>
</evidence>
<reference evidence="1 2" key="1">
    <citation type="submission" date="2024-05" db="EMBL/GenBank/DDBJ databases">
        <title>Genome sequencing and assembly of Indian major carp, Cirrhinus mrigala (Hamilton, 1822).</title>
        <authorList>
            <person name="Mohindra V."/>
            <person name="Chowdhury L.M."/>
            <person name="Lal K."/>
            <person name="Jena J.K."/>
        </authorList>
    </citation>
    <scope>NUCLEOTIDE SEQUENCE [LARGE SCALE GENOMIC DNA]</scope>
    <source>
        <strain evidence="1">CM1030</strain>
        <tissue evidence="1">Blood</tissue>
    </source>
</reference>
<feature type="non-terminal residue" evidence="1">
    <location>
        <position position="1"/>
    </location>
</feature>
<evidence type="ECO:0008006" key="3">
    <source>
        <dbReference type="Google" id="ProtNLM"/>
    </source>
</evidence>
<name>A0ABD0MFZ6_CIRMR</name>
<dbReference type="SUPFAM" id="SSF56672">
    <property type="entry name" value="DNA/RNA polymerases"/>
    <property type="match status" value="1"/>
</dbReference>
<evidence type="ECO:0000313" key="2">
    <source>
        <dbReference type="Proteomes" id="UP001529510"/>
    </source>
</evidence>
<dbReference type="PANTHER" id="PTHR33050">
    <property type="entry name" value="REVERSE TRANSCRIPTASE DOMAIN-CONTAINING PROTEIN"/>
    <property type="match status" value="1"/>
</dbReference>
<gene>
    <name evidence="1" type="ORF">M9458_055771</name>
</gene>